<protein>
    <submittedName>
        <fullName evidence="1">Uncharacterized protein</fullName>
    </submittedName>
</protein>
<dbReference type="Proteomes" id="UP000225277">
    <property type="component" value="Unassembled WGS sequence"/>
</dbReference>
<organism evidence="1 2">
    <name type="scientific">Ramularia collo-cygni</name>
    <dbReference type="NCBI Taxonomy" id="112498"/>
    <lineage>
        <taxon>Eukaryota</taxon>
        <taxon>Fungi</taxon>
        <taxon>Dikarya</taxon>
        <taxon>Ascomycota</taxon>
        <taxon>Pezizomycotina</taxon>
        <taxon>Dothideomycetes</taxon>
        <taxon>Dothideomycetidae</taxon>
        <taxon>Mycosphaerellales</taxon>
        <taxon>Mycosphaerellaceae</taxon>
        <taxon>Ramularia</taxon>
    </lineage>
</organism>
<sequence length="56" mass="6523">MKAYVIRMGYGGFPFETVEEAMQHEEYRVNFNLDNPPKRDGCRLTAGHGAWTVIRY</sequence>
<accession>A0A2D3V4C5</accession>
<evidence type="ECO:0000313" key="1">
    <source>
        <dbReference type="EMBL" id="CZT15143.1"/>
    </source>
</evidence>
<reference evidence="1 2" key="1">
    <citation type="submission" date="2016-03" db="EMBL/GenBank/DDBJ databases">
        <authorList>
            <person name="Ploux O."/>
        </authorList>
    </citation>
    <scope>NUCLEOTIDE SEQUENCE [LARGE SCALE GENOMIC DNA]</scope>
    <source>
        <strain evidence="1 2">URUG2</strain>
    </source>
</reference>
<dbReference type="InterPro" id="IPR008972">
    <property type="entry name" value="Cupredoxin"/>
</dbReference>
<dbReference type="AlphaFoldDB" id="A0A2D3V4C5"/>
<dbReference type="EMBL" id="FJUY01000001">
    <property type="protein sequence ID" value="CZT15143.1"/>
    <property type="molecule type" value="Genomic_DNA"/>
</dbReference>
<evidence type="ECO:0000313" key="2">
    <source>
        <dbReference type="Proteomes" id="UP000225277"/>
    </source>
</evidence>
<gene>
    <name evidence="1" type="ORF">RCC_12115</name>
</gene>
<name>A0A2D3V4C5_9PEZI</name>
<dbReference type="RefSeq" id="XP_023622040.1">
    <property type="nucleotide sequence ID" value="XM_023766272.1"/>
</dbReference>
<dbReference type="STRING" id="112498.A0A2D3V4C5"/>
<proteinExistence type="predicted"/>
<dbReference type="Gene3D" id="2.60.40.420">
    <property type="entry name" value="Cupredoxins - blue copper proteins"/>
    <property type="match status" value="1"/>
</dbReference>
<keyword evidence="2" id="KW-1185">Reference proteome</keyword>
<dbReference type="GeneID" id="35606673"/>
<dbReference type="OrthoDB" id="2121828at2759"/>